<dbReference type="InterPro" id="IPR025476">
    <property type="entry name" value="Helitron_helicase-like"/>
</dbReference>
<organism evidence="2 3">
    <name type="scientific">Caerostris extrusa</name>
    <name type="common">Bark spider</name>
    <name type="synonym">Caerostris bankana</name>
    <dbReference type="NCBI Taxonomy" id="172846"/>
    <lineage>
        <taxon>Eukaryota</taxon>
        <taxon>Metazoa</taxon>
        <taxon>Ecdysozoa</taxon>
        <taxon>Arthropoda</taxon>
        <taxon>Chelicerata</taxon>
        <taxon>Arachnida</taxon>
        <taxon>Araneae</taxon>
        <taxon>Araneomorphae</taxon>
        <taxon>Entelegynae</taxon>
        <taxon>Araneoidea</taxon>
        <taxon>Araneidae</taxon>
        <taxon>Caerostris</taxon>
    </lineage>
</organism>
<accession>A0AAV4NRV8</accession>
<proteinExistence type="predicted"/>
<feature type="domain" description="Helitron helicase-like" evidence="1">
    <location>
        <begin position="5"/>
        <end position="65"/>
    </location>
</feature>
<dbReference type="Pfam" id="PF14214">
    <property type="entry name" value="Helitron_like_N"/>
    <property type="match status" value="1"/>
</dbReference>
<dbReference type="EMBL" id="BPLR01003652">
    <property type="protein sequence ID" value="GIX87128.1"/>
    <property type="molecule type" value="Genomic_DNA"/>
</dbReference>
<sequence length="85" mass="9660">MLEDIGNNFGRLMILSSSDIGNPNYMHEYAIGSQDAIACVRFHGRPDLFTAFTYNPAWDDVQQLFFLGNLLWIGMISQHVFSDKS</sequence>
<name>A0AAV4NRV8_CAEEX</name>
<keyword evidence="3" id="KW-1185">Reference proteome</keyword>
<evidence type="ECO:0000259" key="1">
    <source>
        <dbReference type="Pfam" id="PF14214"/>
    </source>
</evidence>
<dbReference type="AlphaFoldDB" id="A0AAV4NRV8"/>
<dbReference type="Proteomes" id="UP001054945">
    <property type="component" value="Unassembled WGS sequence"/>
</dbReference>
<comment type="caution">
    <text evidence="2">The sequence shown here is derived from an EMBL/GenBank/DDBJ whole genome shotgun (WGS) entry which is preliminary data.</text>
</comment>
<reference evidence="2 3" key="1">
    <citation type="submission" date="2021-06" db="EMBL/GenBank/DDBJ databases">
        <title>Caerostris extrusa draft genome.</title>
        <authorList>
            <person name="Kono N."/>
            <person name="Arakawa K."/>
        </authorList>
    </citation>
    <scope>NUCLEOTIDE SEQUENCE [LARGE SCALE GENOMIC DNA]</scope>
</reference>
<protein>
    <recommendedName>
        <fullName evidence="1">Helitron helicase-like domain-containing protein</fullName>
    </recommendedName>
</protein>
<evidence type="ECO:0000313" key="3">
    <source>
        <dbReference type="Proteomes" id="UP001054945"/>
    </source>
</evidence>
<gene>
    <name evidence="2" type="ORF">CEXT_4661</name>
</gene>
<evidence type="ECO:0000313" key="2">
    <source>
        <dbReference type="EMBL" id="GIX87128.1"/>
    </source>
</evidence>